<feature type="region of interest" description="Disordered" evidence="6">
    <location>
        <begin position="1"/>
        <end position="23"/>
    </location>
</feature>
<keyword evidence="3" id="KW-0479">Metal-binding</keyword>
<proteinExistence type="predicted"/>
<evidence type="ECO:0000256" key="1">
    <source>
        <dbReference type="ARBA" id="ARBA00001966"/>
    </source>
</evidence>
<keyword evidence="2" id="KW-0949">S-adenosyl-L-methionine</keyword>
<evidence type="ECO:0000313" key="8">
    <source>
        <dbReference type="EMBL" id="NMQ06825.1"/>
    </source>
</evidence>
<dbReference type="SFLD" id="SFLDG01082">
    <property type="entry name" value="B12-binding_domain_containing"/>
    <property type="match status" value="1"/>
</dbReference>
<evidence type="ECO:0000259" key="7">
    <source>
        <dbReference type="PROSITE" id="PS51918"/>
    </source>
</evidence>
<reference evidence="8" key="1">
    <citation type="submission" date="2019-03" db="EMBL/GenBank/DDBJ databases">
        <title>Metabolic reconstructions from genomes of highly enriched 'Candidatus Accumulibacter' and 'Candidatus Competibacter' bioreactor populations.</title>
        <authorList>
            <person name="Annavajhala M.K."/>
            <person name="Welles L."/>
            <person name="Abbas B."/>
            <person name="Sorokin D."/>
            <person name="Park H."/>
            <person name="Van Loosdrecht M."/>
            <person name="Chandran K."/>
        </authorList>
    </citation>
    <scope>NUCLEOTIDE SEQUENCE</scope>
    <source>
        <strain evidence="8">SBR_L</strain>
    </source>
</reference>
<protein>
    <submittedName>
        <fullName evidence="8">B12-binding domain-containing radical SAM protein</fullName>
    </submittedName>
</protein>
<dbReference type="SMART" id="SM00729">
    <property type="entry name" value="Elp3"/>
    <property type="match status" value="1"/>
</dbReference>
<dbReference type="SFLD" id="SFLDS00029">
    <property type="entry name" value="Radical_SAM"/>
    <property type="match status" value="1"/>
</dbReference>
<feature type="domain" description="Radical SAM core" evidence="7">
    <location>
        <begin position="445"/>
        <end position="680"/>
    </location>
</feature>
<feature type="compositionally biased region" description="Low complexity" evidence="6">
    <location>
        <begin position="1"/>
        <end position="19"/>
    </location>
</feature>
<dbReference type="EMBL" id="SPMX01000055">
    <property type="protein sequence ID" value="NMQ06825.1"/>
    <property type="molecule type" value="Genomic_DNA"/>
</dbReference>
<dbReference type="InterPro" id="IPR058240">
    <property type="entry name" value="rSAM_sf"/>
</dbReference>
<evidence type="ECO:0000256" key="3">
    <source>
        <dbReference type="ARBA" id="ARBA00022723"/>
    </source>
</evidence>
<dbReference type="PANTHER" id="PTHR43409">
    <property type="entry name" value="ANAEROBIC MAGNESIUM-PROTOPORPHYRIN IX MONOMETHYL ESTER CYCLASE-RELATED"/>
    <property type="match status" value="1"/>
</dbReference>
<keyword evidence="9" id="KW-1185">Reference proteome</keyword>
<dbReference type="InterPro" id="IPR051198">
    <property type="entry name" value="BchE-like"/>
</dbReference>
<comment type="cofactor">
    <cofactor evidence="1">
        <name>[4Fe-4S] cluster</name>
        <dbReference type="ChEBI" id="CHEBI:49883"/>
    </cofactor>
</comment>
<sequence>MNTTRSSTSEESPTGSMTGLVAPGFPPPTHYRLKHLRSSIEDLIKVCPLSVRPLREFAPQINHSNSPSRLVIVGNPSAQAVSGRSIQPPCAADSTGSHGSNAFASHSQPFRRYSFRCKGVDFLVACDGDAIYVREQLFNELGVDSDDLRQLLLFAACYHSLTSQNRRDPVPAGTRRWVLDRLIVVNQQSPGHGVTPLQAAELASDEDFLDKLDLLPGMGRQVRANASYFIAERRANGFRRTIGPDDGLVRDALADILAKEFPITPTSIEFVTFGSPWHYALWNNLSVETLTGDLLGEYGDEVAITVRRLDRLDLVDRAFNRERAAFPAIVGLSVELGTLQLVDRYLDLYSQDPRAQGSILVLGNQLPTYFPERFLNDLRIPTAIVCLHEGELVMRGLVEFIRGRTQLQYINNIVYRCNETRAIHRTPLVNLDLTALPHPPSADTVKPGITNMIQTSRGCVFSCTYCTRWRSFNASTKIDAIGDVTTPSPSTKWRHFSLERVFQNVEMFVSRGIREIEFCDDEFFGGRSVTALNRIHDFALGMASIAQKWDTQVSFRIFTTPLIISREPRTQKIAEENRRIRYALQLLRNAGLTRVYIGLESGSWAQKLRYNRKETIDDTLCALKVLQELDLDIDVGFIMFDPNLTIEELLENIAFFQSERSRALQHMAVSATSGQRGDCY</sequence>
<dbReference type="PROSITE" id="PS51918">
    <property type="entry name" value="RADICAL_SAM"/>
    <property type="match status" value="1"/>
</dbReference>
<comment type="caution">
    <text evidence="8">The sequence shown here is derived from an EMBL/GenBank/DDBJ whole genome shotgun (WGS) entry which is preliminary data.</text>
</comment>
<dbReference type="InterPro" id="IPR007197">
    <property type="entry name" value="rSAM"/>
</dbReference>
<dbReference type="Pfam" id="PF04055">
    <property type="entry name" value="Radical_SAM"/>
    <property type="match status" value="1"/>
</dbReference>
<keyword evidence="4" id="KW-0408">Iron</keyword>
<dbReference type="Proteomes" id="UP000886469">
    <property type="component" value="Unassembled WGS sequence"/>
</dbReference>
<dbReference type="InterPro" id="IPR013785">
    <property type="entry name" value="Aldolase_TIM"/>
</dbReference>
<evidence type="ECO:0000256" key="2">
    <source>
        <dbReference type="ARBA" id="ARBA00022691"/>
    </source>
</evidence>
<evidence type="ECO:0000256" key="6">
    <source>
        <dbReference type="SAM" id="MobiDB-lite"/>
    </source>
</evidence>
<organism evidence="8 9">
    <name type="scientific">Candidatus Accumulibacter contiguus</name>
    <dbReference type="NCBI Taxonomy" id="2954381"/>
    <lineage>
        <taxon>Bacteria</taxon>
        <taxon>Pseudomonadati</taxon>
        <taxon>Pseudomonadota</taxon>
        <taxon>Betaproteobacteria</taxon>
        <taxon>Candidatus Accumulibacter</taxon>
    </lineage>
</organism>
<dbReference type="CDD" id="cd01335">
    <property type="entry name" value="Radical_SAM"/>
    <property type="match status" value="1"/>
</dbReference>
<keyword evidence="5" id="KW-0411">Iron-sulfur</keyword>
<evidence type="ECO:0000256" key="4">
    <source>
        <dbReference type="ARBA" id="ARBA00023004"/>
    </source>
</evidence>
<accession>A0ABX1TE34</accession>
<dbReference type="InterPro" id="IPR006638">
    <property type="entry name" value="Elp3/MiaA/NifB-like_rSAM"/>
</dbReference>
<evidence type="ECO:0000313" key="9">
    <source>
        <dbReference type="Proteomes" id="UP000886469"/>
    </source>
</evidence>
<dbReference type="SUPFAM" id="SSF102114">
    <property type="entry name" value="Radical SAM enzymes"/>
    <property type="match status" value="1"/>
</dbReference>
<evidence type="ECO:0000256" key="5">
    <source>
        <dbReference type="ARBA" id="ARBA00023014"/>
    </source>
</evidence>
<gene>
    <name evidence="8" type="ORF">E4Q08_17015</name>
</gene>
<name>A0ABX1TE34_9PROT</name>
<dbReference type="Gene3D" id="3.20.20.70">
    <property type="entry name" value="Aldolase class I"/>
    <property type="match status" value="1"/>
</dbReference>